<dbReference type="WBParaSite" id="nRc.2.0.1.t00533-RA">
    <property type="protein sequence ID" value="nRc.2.0.1.t00533-RA"/>
    <property type="gene ID" value="nRc.2.0.1.g00533"/>
</dbReference>
<sequence length="368" mass="40877">MTRFDIPIRVDILTAQAGGLGQVKTQQQVPMLVVNTQQPAVTTIALQAASVIVVVLPQAQPAAAQQVVLSQPQTAIETELEVITIMQSMPLAPAVLPAEASDSESSSEEDKGELLEAASQTLEDKDSMEAKTQQQEMDKEKVQTLMDEAATKMLGIDVRLDKKQETSQEIAVQPKDAKAHDLQAKCEVLQAKIQEQKHHQQVANYIVFDHQEWLIVYRMVNDATAEIYDNYHQQFQMQDNQINSIAAPQAADPCRGSWGDMMHSQTLLHTEVDWDMVEAKPGDVSENMDCDPTEAEEIGNAKTKTRMHNFIIQISNHLVDVDRTKEDVRPMAKAKGEATPITEKDLKEVIEVAGNSKKIETGERDLDD</sequence>
<reference evidence="3" key="1">
    <citation type="submission" date="2022-11" db="UniProtKB">
        <authorList>
            <consortium name="WormBaseParasite"/>
        </authorList>
    </citation>
    <scope>IDENTIFICATION</scope>
</reference>
<dbReference type="AlphaFoldDB" id="A0A915HFZ7"/>
<evidence type="ECO:0000256" key="1">
    <source>
        <dbReference type="SAM" id="MobiDB-lite"/>
    </source>
</evidence>
<evidence type="ECO:0000313" key="3">
    <source>
        <dbReference type="WBParaSite" id="nRc.2.0.1.t00533-RA"/>
    </source>
</evidence>
<proteinExistence type="predicted"/>
<organism evidence="2 3">
    <name type="scientific">Romanomermis culicivorax</name>
    <name type="common">Nematode worm</name>
    <dbReference type="NCBI Taxonomy" id="13658"/>
    <lineage>
        <taxon>Eukaryota</taxon>
        <taxon>Metazoa</taxon>
        <taxon>Ecdysozoa</taxon>
        <taxon>Nematoda</taxon>
        <taxon>Enoplea</taxon>
        <taxon>Dorylaimia</taxon>
        <taxon>Mermithida</taxon>
        <taxon>Mermithoidea</taxon>
        <taxon>Mermithidae</taxon>
        <taxon>Romanomermis</taxon>
    </lineage>
</organism>
<accession>A0A915HFZ7</accession>
<protein>
    <submittedName>
        <fullName evidence="3">Uncharacterized protein</fullName>
    </submittedName>
</protein>
<feature type="region of interest" description="Disordered" evidence="1">
    <location>
        <begin position="119"/>
        <end position="140"/>
    </location>
</feature>
<keyword evidence="2" id="KW-1185">Reference proteome</keyword>
<dbReference type="Proteomes" id="UP000887565">
    <property type="component" value="Unplaced"/>
</dbReference>
<evidence type="ECO:0000313" key="2">
    <source>
        <dbReference type="Proteomes" id="UP000887565"/>
    </source>
</evidence>
<name>A0A915HFZ7_ROMCU</name>